<evidence type="ECO:0000256" key="3">
    <source>
        <dbReference type="ARBA" id="ARBA00022525"/>
    </source>
</evidence>
<dbReference type="PANTHER" id="PTHR45869">
    <property type="entry name" value="C-REACTIVE PROTEIN-RELATED"/>
    <property type="match status" value="1"/>
</dbReference>
<evidence type="ECO:0000256" key="9">
    <source>
        <dbReference type="PROSITE-ProRule" id="PRU01172"/>
    </source>
</evidence>
<dbReference type="Proteomes" id="UP000265180">
    <property type="component" value="Chromosome 16"/>
</dbReference>
<dbReference type="Pfam" id="PF00354">
    <property type="entry name" value="Pentaxin"/>
    <property type="match status" value="1"/>
</dbReference>
<feature type="transmembrane region" description="Helical" evidence="10">
    <location>
        <begin position="36"/>
        <end position="55"/>
    </location>
</feature>
<dbReference type="PRINTS" id="PR00895">
    <property type="entry name" value="PENTAXIN"/>
</dbReference>
<dbReference type="InterPro" id="IPR013320">
    <property type="entry name" value="ConA-like_dom_sf"/>
</dbReference>
<dbReference type="SUPFAM" id="SSF49899">
    <property type="entry name" value="Concanavalin A-like lectins/glucanases"/>
    <property type="match status" value="1"/>
</dbReference>
<evidence type="ECO:0000313" key="13">
    <source>
        <dbReference type="Proteomes" id="UP000265180"/>
    </source>
</evidence>
<keyword evidence="10" id="KW-1133">Transmembrane helix</keyword>
<dbReference type="PANTHER" id="PTHR45869:SF7">
    <property type="entry name" value="C-REACTIVE PROTEIN"/>
    <property type="match status" value="1"/>
</dbReference>
<dbReference type="InterPro" id="IPR051005">
    <property type="entry name" value="Pentraxin_domain"/>
</dbReference>
<dbReference type="GO" id="GO:0005576">
    <property type="term" value="C:extracellular region"/>
    <property type="evidence" value="ECO:0007669"/>
    <property type="project" value="UniProtKB-SubCell"/>
</dbReference>
<keyword evidence="5" id="KW-0732">Signal</keyword>
<evidence type="ECO:0000313" key="12">
    <source>
        <dbReference type="Ensembl" id="ENSORLP00020012259.1"/>
    </source>
</evidence>
<organism evidence="12 13">
    <name type="scientific">Oryzias latipes</name>
    <name type="common">Japanese rice fish</name>
    <name type="synonym">Japanese killifish</name>
    <dbReference type="NCBI Taxonomy" id="8090"/>
    <lineage>
        <taxon>Eukaryota</taxon>
        <taxon>Metazoa</taxon>
        <taxon>Chordata</taxon>
        <taxon>Craniata</taxon>
        <taxon>Vertebrata</taxon>
        <taxon>Euteleostomi</taxon>
        <taxon>Actinopterygii</taxon>
        <taxon>Neopterygii</taxon>
        <taxon>Teleostei</taxon>
        <taxon>Neoteleostei</taxon>
        <taxon>Acanthomorphata</taxon>
        <taxon>Ovalentaria</taxon>
        <taxon>Atherinomorphae</taxon>
        <taxon>Beloniformes</taxon>
        <taxon>Adrianichthyidae</taxon>
        <taxon>Oryziinae</taxon>
        <taxon>Oryzias</taxon>
    </lineage>
</organism>
<reference evidence="12" key="4">
    <citation type="submission" date="2025-09" db="UniProtKB">
        <authorList>
            <consortium name="Ensembl"/>
        </authorList>
    </citation>
    <scope>IDENTIFICATION</scope>
    <source>
        <strain evidence="12">HNI</strain>
    </source>
</reference>
<dbReference type="Ensembl" id="ENSORLT00020019362.1">
    <property type="protein sequence ID" value="ENSORLP00020012259.1"/>
    <property type="gene ID" value="ENSORLG00020013178.1"/>
</dbReference>
<accession>A0A3P9KUX9</accession>
<evidence type="ECO:0000256" key="1">
    <source>
        <dbReference type="ARBA" id="ARBA00001913"/>
    </source>
</evidence>
<comment type="subcellular location">
    <subcellularLocation>
        <location evidence="2">Secreted</location>
    </subcellularLocation>
</comment>
<keyword evidence="6" id="KW-0106">Calcium</keyword>
<feature type="disulfide bond" evidence="9">
    <location>
        <begin position="108"/>
        <end position="167"/>
    </location>
</feature>
<reference evidence="12" key="3">
    <citation type="submission" date="2025-08" db="UniProtKB">
        <authorList>
            <consortium name="Ensembl"/>
        </authorList>
    </citation>
    <scope>IDENTIFICATION</scope>
    <source>
        <strain evidence="12">HNI</strain>
    </source>
</reference>
<name>A0A3P9KUX9_ORYLA</name>
<keyword evidence="10" id="KW-0812">Transmembrane</keyword>
<evidence type="ECO:0000256" key="10">
    <source>
        <dbReference type="SAM" id="Phobius"/>
    </source>
</evidence>
<dbReference type="AlphaFoldDB" id="A0A3P9KUX9"/>
<dbReference type="InterPro" id="IPR001759">
    <property type="entry name" value="PTX_dom"/>
</dbReference>
<keyword evidence="4" id="KW-0479">Metal-binding</keyword>
<evidence type="ECO:0000256" key="5">
    <source>
        <dbReference type="ARBA" id="ARBA00022729"/>
    </source>
</evidence>
<dbReference type="Gene3D" id="2.60.120.200">
    <property type="match status" value="1"/>
</dbReference>
<feature type="domain" description="Pentraxin (PTX)" evidence="11">
    <location>
        <begin position="78"/>
        <end position="277"/>
    </location>
</feature>
<evidence type="ECO:0000256" key="2">
    <source>
        <dbReference type="ARBA" id="ARBA00004613"/>
    </source>
</evidence>
<comment type="cofactor">
    <cofactor evidence="1">
        <name>Ca(2+)</name>
        <dbReference type="ChEBI" id="CHEBI:29108"/>
    </cofactor>
</comment>
<dbReference type="GO" id="GO:0046872">
    <property type="term" value="F:metal ion binding"/>
    <property type="evidence" value="ECO:0007669"/>
    <property type="project" value="UniProtKB-KW"/>
</dbReference>
<comment type="similarity">
    <text evidence="8">Belongs to the pentraxin family.</text>
</comment>
<keyword evidence="10" id="KW-0472">Membrane</keyword>
<dbReference type="PROSITE" id="PS51828">
    <property type="entry name" value="PTX_2"/>
    <property type="match status" value="1"/>
</dbReference>
<keyword evidence="7 9" id="KW-1015">Disulfide bond</keyword>
<keyword evidence="3" id="KW-0964">Secreted</keyword>
<reference evidence="12 13" key="2">
    <citation type="submission" date="2017-04" db="EMBL/GenBank/DDBJ databases">
        <title>CpG methylation of centromeres and impact of large insertions on vertebrate speciation.</title>
        <authorList>
            <person name="Ichikawa K."/>
            <person name="Yoshimura J."/>
            <person name="Morishita S."/>
        </authorList>
    </citation>
    <scope>NUCLEOTIDE SEQUENCE</scope>
    <source>
        <strain evidence="12 13">HNI</strain>
    </source>
</reference>
<evidence type="ECO:0000256" key="8">
    <source>
        <dbReference type="ARBA" id="ARBA00038102"/>
    </source>
</evidence>
<evidence type="ECO:0000256" key="4">
    <source>
        <dbReference type="ARBA" id="ARBA00022723"/>
    </source>
</evidence>
<feature type="transmembrane region" description="Helical" evidence="10">
    <location>
        <begin position="5"/>
        <end position="24"/>
    </location>
</feature>
<protein>
    <recommendedName>
        <fullName evidence="11">Pentraxin (PTX) domain-containing protein</fullName>
    </recommendedName>
</protein>
<evidence type="ECO:0000256" key="7">
    <source>
        <dbReference type="ARBA" id="ARBA00023157"/>
    </source>
</evidence>
<evidence type="ECO:0000259" key="11">
    <source>
        <dbReference type="PROSITE" id="PS51828"/>
    </source>
</evidence>
<proteinExistence type="inferred from homology"/>
<sequence length="278" mass="32348">MWMDMIYFITLKDVYFLNFYYFFLPYFTCIVSNFSLSHSAGLCATFYSIVCFTFLQQMKLLLLLMVMGTVSAEIQDLSGKVFTFPRETDKAHVRLNPIKQDYNAVTVCHRSFTDLKRDHTFFSLATPFDTNAFLILWQNQEIDPHVKSERVEYGGWDYKPNMWHSICTTWDSVTGLVQIWFDGLPSIRRFIISGSITGTVKAILGQDQDTHGGGFDINQSFVGMITDVHMWDYTLSPCEIRHYTEEMHFTTGNVLNWSALDFEIIDNVLIENRFQICH</sequence>
<dbReference type="SMART" id="SM00159">
    <property type="entry name" value="PTX"/>
    <property type="match status" value="1"/>
</dbReference>
<evidence type="ECO:0000256" key="6">
    <source>
        <dbReference type="ARBA" id="ARBA00022837"/>
    </source>
</evidence>
<reference key="1">
    <citation type="journal article" date="2007" name="Nature">
        <title>The medaka draft genome and insights into vertebrate genome evolution.</title>
        <authorList>
            <person name="Kasahara M."/>
            <person name="Naruse K."/>
            <person name="Sasaki S."/>
            <person name="Nakatani Y."/>
            <person name="Qu W."/>
            <person name="Ahsan B."/>
            <person name="Yamada T."/>
            <person name="Nagayasu Y."/>
            <person name="Doi K."/>
            <person name="Kasai Y."/>
            <person name="Jindo T."/>
            <person name="Kobayashi D."/>
            <person name="Shimada A."/>
            <person name="Toyoda A."/>
            <person name="Kuroki Y."/>
            <person name="Fujiyama A."/>
            <person name="Sasaki T."/>
            <person name="Shimizu A."/>
            <person name="Asakawa S."/>
            <person name="Shimizu N."/>
            <person name="Hashimoto S."/>
            <person name="Yang J."/>
            <person name="Lee Y."/>
            <person name="Matsushima K."/>
            <person name="Sugano S."/>
            <person name="Sakaizumi M."/>
            <person name="Narita T."/>
            <person name="Ohishi K."/>
            <person name="Haga S."/>
            <person name="Ohta F."/>
            <person name="Nomoto H."/>
            <person name="Nogata K."/>
            <person name="Morishita T."/>
            <person name="Endo T."/>
            <person name="Shin-I T."/>
            <person name="Takeda H."/>
            <person name="Morishita S."/>
            <person name="Kohara Y."/>
        </authorList>
    </citation>
    <scope>NUCLEOTIDE SEQUENCE [LARGE SCALE GENOMIC DNA]</scope>
    <source>
        <strain>Hd-rR</strain>
    </source>
</reference>